<evidence type="ECO:0000313" key="2">
    <source>
        <dbReference type="EMBL" id="GGB34449.1"/>
    </source>
</evidence>
<evidence type="ECO:0000256" key="1">
    <source>
        <dbReference type="SAM" id="Phobius"/>
    </source>
</evidence>
<reference evidence="2" key="1">
    <citation type="journal article" date="2014" name="Int. J. Syst. Evol. Microbiol.">
        <title>Complete genome sequence of Corynebacterium casei LMG S-19264T (=DSM 44701T), isolated from a smear-ripened cheese.</title>
        <authorList>
            <consortium name="US DOE Joint Genome Institute (JGI-PGF)"/>
            <person name="Walter F."/>
            <person name="Albersmeier A."/>
            <person name="Kalinowski J."/>
            <person name="Ruckert C."/>
        </authorList>
    </citation>
    <scope>NUCLEOTIDE SEQUENCE</scope>
    <source>
        <strain evidence="2">CGMCC 1.15330</strain>
    </source>
</reference>
<comment type="caution">
    <text evidence="2">The sequence shown here is derived from an EMBL/GenBank/DDBJ whole genome shotgun (WGS) entry which is preliminary data.</text>
</comment>
<dbReference type="Pfam" id="PF07332">
    <property type="entry name" value="Phage_holin_3_6"/>
    <property type="match status" value="1"/>
</dbReference>
<proteinExistence type="predicted"/>
<organism evidence="2 3">
    <name type="scientific">Sphingomonas metalli</name>
    <dbReference type="NCBI Taxonomy" id="1779358"/>
    <lineage>
        <taxon>Bacteria</taxon>
        <taxon>Pseudomonadati</taxon>
        <taxon>Pseudomonadota</taxon>
        <taxon>Alphaproteobacteria</taxon>
        <taxon>Sphingomonadales</taxon>
        <taxon>Sphingomonadaceae</taxon>
        <taxon>Sphingomonas</taxon>
    </lineage>
</organism>
<dbReference type="RefSeq" id="WP_188659097.1">
    <property type="nucleotide sequence ID" value="NZ_BMIH01000003.1"/>
</dbReference>
<protein>
    <recommendedName>
        <fullName evidence="4">Phage holin family protein</fullName>
    </recommendedName>
</protein>
<dbReference type="InterPro" id="IPR009937">
    <property type="entry name" value="Phage_holin_3_6"/>
</dbReference>
<keyword evidence="1" id="KW-0472">Membrane</keyword>
<evidence type="ECO:0008006" key="4">
    <source>
        <dbReference type="Google" id="ProtNLM"/>
    </source>
</evidence>
<dbReference type="Proteomes" id="UP000623067">
    <property type="component" value="Unassembled WGS sequence"/>
</dbReference>
<feature type="transmembrane region" description="Helical" evidence="1">
    <location>
        <begin position="84"/>
        <end position="104"/>
    </location>
</feature>
<gene>
    <name evidence="2" type="ORF">GCM10011380_24890</name>
</gene>
<keyword evidence="1" id="KW-1133">Transmembrane helix</keyword>
<keyword evidence="3" id="KW-1185">Reference proteome</keyword>
<accession>A0A916T742</accession>
<dbReference type="EMBL" id="BMIH01000003">
    <property type="protein sequence ID" value="GGB34449.1"/>
    <property type="molecule type" value="Genomic_DNA"/>
</dbReference>
<dbReference type="AlphaFoldDB" id="A0A916T742"/>
<name>A0A916T742_9SPHN</name>
<reference evidence="2" key="2">
    <citation type="submission" date="2020-09" db="EMBL/GenBank/DDBJ databases">
        <authorList>
            <person name="Sun Q."/>
            <person name="Zhou Y."/>
        </authorList>
    </citation>
    <scope>NUCLEOTIDE SEQUENCE</scope>
    <source>
        <strain evidence="2">CGMCC 1.15330</strain>
    </source>
</reference>
<feature type="transmembrane region" description="Helical" evidence="1">
    <location>
        <begin position="52"/>
        <end position="78"/>
    </location>
</feature>
<sequence length="113" mass="11205">MPVTVEPDPVVTDGVASLVGQLVEDGRSLVSAEIALYRAKAGERIAAYRTAAIFFGAAAVLGLAALIALLVGLIFALAPAVGPWLATAIVVGVVLVLAAVLALVGKSKLGGSA</sequence>
<keyword evidence="1" id="KW-0812">Transmembrane</keyword>
<evidence type="ECO:0000313" key="3">
    <source>
        <dbReference type="Proteomes" id="UP000623067"/>
    </source>
</evidence>